<evidence type="ECO:0000313" key="2">
    <source>
        <dbReference type="EMBL" id="KAB2807311.1"/>
    </source>
</evidence>
<keyword evidence="1" id="KW-1133">Transmembrane helix</keyword>
<organism evidence="2 3">
    <name type="scientific">Phaeocystidibacter luteus</name>
    <dbReference type="NCBI Taxonomy" id="911197"/>
    <lineage>
        <taxon>Bacteria</taxon>
        <taxon>Pseudomonadati</taxon>
        <taxon>Bacteroidota</taxon>
        <taxon>Flavobacteriia</taxon>
        <taxon>Flavobacteriales</taxon>
        <taxon>Phaeocystidibacteraceae</taxon>
        <taxon>Phaeocystidibacter</taxon>
    </lineage>
</organism>
<dbReference type="AlphaFoldDB" id="A0A6N6RJG5"/>
<keyword evidence="1" id="KW-0812">Transmembrane</keyword>
<evidence type="ECO:0000313" key="3">
    <source>
        <dbReference type="Proteomes" id="UP000468650"/>
    </source>
</evidence>
<sequence>MGFLIRNQRQPKKFGLEHRIYDERKHAIKVKMTAESDIELLQTDKDAYRAKMRERIGRYSNSSKSSMNKNFRIIRLFTVLTVGLAIVAAFYYLLGILPAMLEN</sequence>
<dbReference type="RefSeq" id="WP_151668117.1">
    <property type="nucleotide sequence ID" value="NZ_WBVO01000011.1"/>
</dbReference>
<dbReference type="EMBL" id="WBVO01000011">
    <property type="protein sequence ID" value="KAB2807311.1"/>
    <property type="molecule type" value="Genomic_DNA"/>
</dbReference>
<comment type="caution">
    <text evidence="2">The sequence shown here is derived from an EMBL/GenBank/DDBJ whole genome shotgun (WGS) entry which is preliminary data.</text>
</comment>
<proteinExistence type="predicted"/>
<keyword evidence="1" id="KW-0472">Membrane</keyword>
<feature type="transmembrane region" description="Helical" evidence="1">
    <location>
        <begin position="73"/>
        <end position="94"/>
    </location>
</feature>
<name>A0A6N6RJG5_9FLAO</name>
<protein>
    <submittedName>
        <fullName evidence="2">Uncharacterized protein</fullName>
    </submittedName>
</protein>
<reference evidence="2 3" key="1">
    <citation type="submission" date="2019-09" db="EMBL/GenBank/DDBJ databases">
        <title>Genomes of family Cryomorphaceae.</title>
        <authorList>
            <person name="Bowman J.P."/>
        </authorList>
    </citation>
    <scope>NUCLEOTIDE SEQUENCE [LARGE SCALE GENOMIC DNA]</scope>
    <source>
        <strain evidence="2 3">LMG 25704</strain>
    </source>
</reference>
<accession>A0A6N6RJG5</accession>
<keyword evidence="3" id="KW-1185">Reference proteome</keyword>
<gene>
    <name evidence="2" type="ORF">F8C67_12085</name>
</gene>
<evidence type="ECO:0000256" key="1">
    <source>
        <dbReference type="SAM" id="Phobius"/>
    </source>
</evidence>
<dbReference type="Proteomes" id="UP000468650">
    <property type="component" value="Unassembled WGS sequence"/>
</dbReference>